<name>A0ABQ9DFY8_9PASS</name>
<evidence type="ECO:0000313" key="1">
    <source>
        <dbReference type="EMBL" id="KAJ7420466.1"/>
    </source>
</evidence>
<organism evidence="1 2">
    <name type="scientific">Willisornis vidua</name>
    <name type="common">Xingu scale-backed antbird</name>
    <dbReference type="NCBI Taxonomy" id="1566151"/>
    <lineage>
        <taxon>Eukaryota</taxon>
        <taxon>Metazoa</taxon>
        <taxon>Chordata</taxon>
        <taxon>Craniata</taxon>
        <taxon>Vertebrata</taxon>
        <taxon>Euteleostomi</taxon>
        <taxon>Archelosauria</taxon>
        <taxon>Archosauria</taxon>
        <taxon>Dinosauria</taxon>
        <taxon>Saurischia</taxon>
        <taxon>Theropoda</taxon>
        <taxon>Coelurosauria</taxon>
        <taxon>Aves</taxon>
        <taxon>Neognathae</taxon>
        <taxon>Neoaves</taxon>
        <taxon>Telluraves</taxon>
        <taxon>Australaves</taxon>
        <taxon>Passeriformes</taxon>
        <taxon>Thamnophilidae</taxon>
        <taxon>Willisornis</taxon>
    </lineage>
</organism>
<evidence type="ECO:0000313" key="2">
    <source>
        <dbReference type="Proteomes" id="UP001145742"/>
    </source>
</evidence>
<keyword evidence="2" id="KW-1185">Reference proteome</keyword>
<gene>
    <name evidence="1" type="ORF">WISP_48344</name>
</gene>
<proteinExistence type="predicted"/>
<comment type="caution">
    <text evidence="1">The sequence shown here is derived from an EMBL/GenBank/DDBJ whole genome shotgun (WGS) entry which is preliminary data.</text>
</comment>
<reference evidence="1" key="1">
    <citation type="submission" date="2019-10" db="EMBL/GenBank/DDBJ databases">
        <authorList>
            <person name="Soares A.E.R."/>
            <person name="Aleixo A."/>
            <person name="Schneider P."/>
            <person name="Miyaki C.Y."/>
            <person name="Schneider M.P."/>
            <person name="Mello C."/>
            <person name="Vasconcelos A.T.R."/>
        </authorList>
    </citation>
    <scope>NUCLEOTIDE SEQUENCE</scope>
    <source>
        <tissue evidence="1">Muscle</tissue>
    </source>
</reference>
<dbReference type="Proteomes" id="UP001145742">
    <property type="component" value="Unassembled WGS sequence"/>
</dbReference>
<accession>A0ABQ9DFY8</accession>
<dbReference type="EMBL" id="WHWB01033335">
    <property type="protein sequence ID" value="KAJ7420466.1"/>
    <property type="molecule type" value="Genomic_DNA"/>
</dbReference>
<sequence>MENSDPPPVTGLPRGGNYYATHAERLSDLVENCYQTELNLRKGVWPTQPGVDISQALAQSQCEPRDQDSRWPPSALHFQVLCCSSACLHKELKSLGPELTELDGDITS</sequence>
<protein>
    <submittedName>
        <fullName evidence="1">Uncharacterized protein</fullName>
    </submittedName>
</protein>